<feature type="domain" description="Thioredoxin-like fold" evidence="4">
    <location>
        <begin position="465"/>
        <end position="536"/>
    </location>
</feature>
<keyword evidence="6" id="KW-1185">Reference proteome</keyword>
<keyword evidence="1" id="KW-0285">Flavoprotein</keyword>
<reference evidence="5 6" key="1">
    <citation type="submission" date="2019-08" db="EMBL/GenBank/DDBJ databases">
        <title>In-depth cultivation of the pig gut microbiome towards novel bacterial diversity and tailored functional studies.</title>
        <authorList>
            <person name="Wylensek D."/>
            <person name="Hitch T.C.A."/>
            <person name="Clavel T."/>
        </authorList>
    </citation>
    <scope>NUCLEOTIDE SEQUENCE [LARGE SCALE GENOMIC DNA]</scope>
    <source>
        <strain evidence="5 6">CA-Schmier-601-WT-3</strain>
    </source>
</reference>
<dbReference type="SUPFAM" id="SSF51905">
    <property type="entry name" value="FAD/NAD(P)-binding domain"/>
    <property type="match status" value="1"/>
</dbReference>
<name>A0A844FRX0_9FIRM</name>
<dbReference type="InterPro" id="IPR050097">
    <property type="entry name" value="Ferredoxin-NADP_redctase_2"/>
</dbReference>
<evidence type="ECO:0000313" key="6">
    <source>
        <dbReference type="Proteomes" id="UP000442619"/>
    </source>
</evidence>
<feature type="domain" description="FAD/NAD(P)-binding" evidence="3">
    <location>
        <begin position="8"/>
        <end position="299"/>
    </location>
</feature>
<dbReference type="AlphaFoldDB" id="A0A844FRX0"/>
<organism evidence="5 6">
    <name type="scientific">Sharpea porci</name>
    <dbReference type="NCBI Taxonomy" id="2652286"/>
    <lineage>
        <taxon>Bacteria</taxon>
        <taxon>Bacillati</taxon>
        <taxon>Bacillota</taxon>
        <taxon>Erysipelotrichia</taxon>
        <taxon>Erysipelotrichales</taxon>
        <taxon>Coprobacillaceae</taxon>
        <taxon>Sharpea</taxon>
    </lineage>
</organism>
<dbReference type="Proteomes" id="UP000442619">
    <property type="component" value="Unassembled WGS sequence"/>
</dbReference>
<comment type="caution">
    <text evidence="5">The sequence shown here is derived from an EMBL/GenBank/DDBJ whole genome shotgun (WGS) entry which is preliminary data.</text>
</comment>
<dbReference type="Pfam" id="PF13192">
    <property type="entry name" value="Thioredoxin_3"/>
    <property type="match status" value="1"/>
</dbReference>
<keyword evidence="2" id="KW-0560">Oxidoreductase</keyword>
<sequence length="541" mass="59253">MMIDKDLYDAIVIGGGPAGLTAAMYLARACYRVLVVEKEKFGGQITITAEVVNYPGATPQSGEELTEKMRKQAESFGAEFMLADVTELDFSDEVKIVKTSRGDLRTLGVLLATGAHPRQLGFDGEAEFKGHGVAYCATCDGEFYTGKEVFVIGGGFAAAEEAVFLTRYASHVTMLVREDDFTCAKEVADKARENKHITILTNTEVVSAKGDSVLRTLTYKNNQTGEIFTYNAQDNDTFGIFVFAGYVPSTNLVQGIAKLNPQGYVITDESKQTTMPGLYAAGDVCIKPLRQVVTATGDGAIAATEMEKYLSKQRALTGLSTSMPVKRASVHQAESQPKTSNNELLDDAMKQQLNAVFDKMTETLTLEIYLDDREVSQELKAYMRALSSLTDKLIIKEGDEQVKETPYVQIRKANGEKAGFSFHGAPGGHEFTSFVLTLYNMASSGQPIDPSLKSTIESINKDVHMTIMVSLSCTMCPDLVVAAGRLASLNPHIHVDVYDLNHFTELKDKYHVMSVPCFVIDDKQPEFGKKNVEQLTSLIMN</sequence>
<dbReference type="PRINTS" id="PR00368">
    <property type="entry name" value="FADPNR"/>
</dbReference>
<dbReference type="InterPro" id="IPR036188">
    <property type="entry name" value="FAD/NAD-bd_sf"/>
</dbReference>
<dbReference type="SUPFAM" id="SSF52833">
    <property type="entry name" value="Thioredoxin-like"/>
    <property type="match status" value="2"/>
</dbReference>
<dbReference type="EMBL" id="VUNM01000002">
    <property type="protein sequence ID" value="MST88326.1"/>
    <property type="molecule type" value="Genomic_DNA"/>
</dbReference>
<dbReference type="Pfam" id="PF07992">
    <property type="entry name" value="Pyr_redox_2"/>
    <property type="match status" value="1"/>
</dbReference>
<accession>A0A844FRX0</accession>
<evidence type="ECO:0000259" key="4">
    <source>
        <dbReference type="Pfam" id="PF13192"/>
    </source>
</evidence>
<evidence type="ECO:0000313" key="5">
    <source>
        <dbReference type="EMBL" id="MST88326.1"/>
    </source>
</evidence>
<protein>
    <submittedName>
        <fullName evidence="5">FAD-dependent oxidoreductase</fullName>
    </submittedName>
</protein>
<gene>
    <name evidence="5" type="ORF">FYJ79_01820</name>
</gene>
<dbReference type="CDD" id="cd02974">
    <property type="entry name" value="AhpF_NTD_N"/>
    <property type="match status" value="1"/>
</dbReference>
<evidence type="ECO:0000259" key="3">
    <source>
        <dbReference type="Pfam" id="PF07992"/>
    </source>
</evidence>
<proteinExistence type="predicted"/>
<dbReference type="NCBIfam" id="TIGR03143">
    <property type="entry name" value="AhpF_homolog"/>
    <property type="match status" value="1"/>
</dbReference>
<dbReference type="Gene3D" id="3.50.50.60">
    <property type="entry name" value="FAD/NAD(P)-binding domain"/>
    <property type="match status" value="2"/>
</dbReference>
<dbReference type="InterPro" id="IPR017561">
    <property type="entry name" value="AhpF_homologue_put"/>
</dbReference>
<dbReference type="InterPro" id="IPR023753">
    <property type="entry name" value="FAD/NAD-binding_dom"/>
</dbReference>
<evidence type="ECO:0000256" key="2">
    <source>
        <dbReference type="ARBA" id="ARBA00023002"/>
    </source>
</evidence>
<dbReference type="PRINTS" id="PR00469">
    <property type="entry name" value="PNDRDTASEII"/>
</dbReference>
<dbReference type="Gene3D" id="3.40.30.80">
    <property type="match status" value="1"/>
</dbReference>
<dbReference type="InterPro" id="IPR036249">
    <property type="entry name" value="Thioredoxin-like_sf"/>
</dbReference>
<dbReference type="InterPro" id="IPR044142">
    <property type="entry name" value="AhpF_NTD_N"/>
</dbReference>
<dbReference type="PANTHER" id="PTHR48105">
    <property type="entry name" value="THIOREDOXIN REDUCTASE 1-RELATED-RELATED"/>
    <property type="match status" value="1"/>
</dbReference>
<evidence type="ECO:0000256" key="1">
    <source>
        <dbReference type="ARBA" id="ARBA00022630"/>
    </source>
</evidence>
<dbReference type="InterPro" id="IPR012336">
    <property type="entry name" value="Thioredoxin-like_fold"/>
</dbReference>
<dbReference type="GO" id="GO:0016491">
    <property type="term" value="F:oxidoreductase activity"/>
    <property type="evidence" value="ECO:0007669"/>
    <property type="project" value="UniProtKB-KW"/>
</dbReference>